<dbReference type="HOGENOM" id="CLU_027176_1_4_1"/>
<dbReference type="Proteomes" id="UP000002051">
    <property type="component" value="Chromosome 4"/>
</dbReference>
<dbReference type="InterPro" id="IPR050796">
    <property type="entry name" value="SCF_F-box_component"/>
</dbReference>
<dbReference type="NCBIfam" id="TIGR01640">
    <property type="entry name" value="F_box_assoc_1"/>
    <property type="match status" value="1"/>
</dbReference>
<reference evidence="2 5" key="2">
    <citation type="journal article" date="2014" name="BMC Genomics">
        <title>An improved genome release (version Mt4.0) for the model legume Medicago truncatula.</title>
        <authorList>
            <person name="Tang H."/>
            <person name="Krishnakumar V."/>
            <person name="Bidwell S."/>
            <person name="Rosen B."/>
            <person name="Chan A."/>
            <person name="Zhou S."/>
            <person name="Gentzbittel L."/>
            <person name="Childs K.L."/>
            <person name="Yandell M."/>
            <person name="Gundlach H."/>
            <person name="Mayer K.F."/>
            <person name="Schwartz D.C."/>
            <person name="Town C.D."/>
        </authorList>
    </citation>
    <scope>GENOME REANNOTATION</scope>
    <source>
        <strain evidence="4 5">cv. Jemalong A17</strain>
    </source>
</reference>
<dbReference type="PANTHER" id="PTHR31672:SF13">
    <property type="entry name" value="F-BOX PROTEIN CPR30-LIKE"/>
    <property type="match status" value="1"/>
</dbReference>
<dbReference type="EMBL" id="CM001220">
    <property type="protein sequence ID" value="AES87662.1"/>
    <property type="molecule type" value="Genomic_DNA"/>
</dbReference>
<evidence type="ECO:0000259" key="1">
    <source>
        <dbReference type="PROSITE" id="PS50181"/>
    </source>
</evidence>
<dbReference type="STRING" id="3880.G7JM20"/>
<feature type="domain" description="F-box" evidence="1">
    <location>
        <begin position="1"/>
        <end position="44"/>
    </location>
</feature>
<protein>
    <submittedName>
        <fullName evidence="2">F-box protein interaction domain protein</fullName>
    </submittedName>
    <submittedName>
        <fullName evidence="3">Putative F-box domain-containing protein</fullName>
    </submittedName>
</protein>
<dbReference type="Gene3D" id="1.20.1280.50">
    <property type="match status" value="1"/>
</dbReference>
<dbReference type="CDD" id="cd22157">
    <property type="entry name" value="F-box_AtFBW1-like"/>
    <property type="match status" value="1"/>
</dbReference>
<accession>G7JM20</accession>
<proteinExistence type="predicted"/>
<dbReference type="SUPFAM" id="SSF81383">
    <property type="entry name" value="F-box domain"/>
    <property type="match status" value="1"/>
</dbReference>
<dbReference type="EMBL" id="PSQE01000004">
    <property type="protein sequence ID" value="RHN59508.1"/>
    <property type="molecule type" value="Genomic_DNA"/>
</dbReference>
<dbReference type="Pfam" id="PF07734">
    <property type="entry name" value="FBA_1"/>
    <property type="match status" value="1"/>
</dbReference>
<dbReference type="InterPro" id="IPR036047">
    <property type="entry name" value="F-box-like_dom_sf"/>
</dbReference>
<dbReference type="Pfam" id="PF00646">
    <property type="entry name" value="F-box"/>
    <property type="match status" value="1"/>
</dbReference>
<keyword evidence="5" id="KW-1185">Reference proteome</keyword>
<name>G7JM20_MEDTR</name>
<gene>
    <name evidence="4" type="primary">11432304</name>
    <name evidence="2" type="ordered locus">MTR_4g031770</name>
    <name evidence="3" type="ORF">MtrunA17_Chr4g0014071</name>
</gene>
<evidence type="ECO:0000313" key="3">
    <source>
        <dbReference type="EMBL" id="RHN59508.1"/>
    </source>
</evidence>
<dbReference type="PANTHER" id="PTHR31672">
    <property type="entry name" value="BNACNNG10540D PROTEIN"/>
    <property type="match status" value="1"/>
</dbReference>
<evidence type="ECO:0000313" key="4">
    <source>
        <dbReference type="EnsemblPlants" id="AES87662"/>
    </source>
</evidence>
<dbReference type="InterPro" id="IPR001810">
    <property type="entry name" value="F-box_dom"/>
</dbReference>
<reference evidence="2 5" key="1">
    <citation type="journal article" date="2011" name="Nature">
        <title>The Medicago genome provides insight into the evolution of rhizobial symbioses.</title>
        <authorList>
            <person name="Young N.D."/>
            <person name="Debelle F."/>
            <person name="Oldroyd G.E."/>
            <person name="Geurts R."/>
            <person name="Cannon S.B."/>
            <person name="Udvardi M.K."/>
            <person name="Benedito V.A."/>
            <person name="Mayer K.F."/>
            <person name="Gouzy J."/>
            <person name="Schoof H."/>
            <person name="Van de Peer Y."/>
            <person name="Proost S."/>
            <person name="Cook D.R."/>
            <person name="Meyers B.C."/>
            <person name="Spannagl M."/>
            <person name="Cheung F."/>
            <person name="De Mita S."/>
            <person name="Krishnakumar V."/>
            <person name="Gundlach H."/>
            <person name="Zhou S."/>
            <person name="Mudge J."/>
            <person name="Bharti A.K."/>
            <person name="Murray J.D."/>
            <person name="Naoumkina M.A."/>
            <person name="Rosen B."/>
            <person name="Silverstein K.A."/>
            <person name="Tang H."/>
            <person name="Rombauts S."/>
            <person name="Zhao P.X."/>
            <person name="Zhou P."/>
            <person name="Barbe V."/>
            <person name="Bardou P."/>
            <person name="Bechner M."/>
            <person name="Bellec A."/>
            <person name="Berger A."/>
            <person name="Berges H."/>
            <person name="Bidwell S."/>
            <person name="Bisseling T."/>
            <person name="Choisne N."/>
            <person name="Couloux A."/>
            <person name="Denny R."/>
            <person name="Deshpande S."/>
            <person name="Dai X."/>
            <person name="Doyle J.J."/>
            <person name="Dudez A.M."/>
            <person name="Farmer A.D."/>
            <person name="Fouteau S."/>
            <person name="Franken C."/>
            <person name="Gibelin C."/>
            <person name="Gish J."/>
            <person name="Goldstein S."/>
            <person name="Gonzalez A.J."/>
            <person name="Green P.J."/>
            <person name="Hallab A."/>
            <person name="Hartog M."/>
            <person name="Hua A."/>
            <person name="Humphray S.J."/>
            <person name="Jeong D.H."/>
            <person name="Jing Y."/>
            <person name="Jocker A."/>
            <person name="Kenton S.M."/>
            <person name="Kim D.J."/>
            <person name="Klee K."/>
            <person name="Lai H."/>
            <person name="Lang C."/>
            <person name="Lin S."/>
            <person name="Macmil S.L."/>
            <person name="Magdelenat G."/>
            <person name="Matthews L."/>
            <person name="McCorrison J."/>
            <person name="Monaghan E.L."/>
            <person name="Mun J.H."/>
            <person name="Najar F.Z."/>
            <person name="Nicholson C."/>
            <person name="Noirot C."/>
            <person name="O'Bleness M."/>
            <person name="Paule C.R."/>
            <person name="Poulain J."/>
            <person name="Prion F."/>
            <person name="Qin B."/>
            <person name="Qu C."/>
            <person name="Retzel E.F."/>
            <person name="Riddle C."/>
            <person name="Sallet E."/>
            <person name="Samain S."/>
            <person name="Samson N."/>
            <person name="Sanders I."/>
            <person name="Saurat O."/>
            <person name="Scarpelli C."/>
            <person name="Schiex T."/>
            <person name="Segurens B."/>
            <person name="Severin A.J."/>
            <person name="Sherrier D.J."/>
            <person name="Shi R."/>
            <person name="Sims S."/>
            <person name="Singer S.R."/>
            <person name="Sinharoy S."/>
            <person name="Sterck L."/>
            <person name="Viollet A."/>
            <person name="Wang B.B."/>
            <person name="Wang K."/>
            <person name="Wang M."/>
            <person name="Wang X."/>
            <person name="Warfsmann J."/>
            <person name="Weissenbach J."/>
            <person name="White D.D."/>
            <person name="White J.D."/>
            <person name="Wiley G.B."/>
            <person name="Wincker P."/>
            <person name="Xing Y."/>
            <person name="Yang L."/>
            <person name="Yao Z."/>
            <person name="Ying F."/>
            <person name="Zhai J."/>
            <person name="Zhou L."/>
            <person name="Zuber A."/>
            <person name="Denarie J."/>
            <person name="Dixon R.A."/>
            <person name="May G.D."/>
            <person name="Schwartz D.C."/>
            <person name="Rogers J."/>
            <person name="Quetier F."/>
            <person name="Town C.D."/>
            <person name="Roe B.A."/>
        </authorList>
    </citation>
    <scope>NUCLEOTIDE SEQUENCE [LARGE SCALE GENOMIC DNA]</scope>
    <source>
        <strain evidence="2">A17</strain>
        <strain evidence="4 5">cv. Jemalong A17</strain>
    </source>
</reference>
<dbReference type="PROSITE" id="PS50181">
    <property type="entry name" value="FBOX"/>
    <property type="match status" value="1"/>
</dbReference>
<dbReference type="InterPro" id="IPR017451">
    <property type="entry name" value="F-box-assoc_interact_dom"/>
</dbReference>
<organism evidence="2 5">
    <name type="scientific">Medicago truncatula</name>
    <name type="common">Barrel medic</name>
    <name type="synonym">Medicago tribuloides</name>
    <dbReference type="NCBI Taxonomy" id="3880"/>
    <lineage>
        <taxon>Eukaryota</taxon>
        <taxon>Viridiplantae</taxon>
        <taxon>Streptophyta</taxon>
        <taxon>Embryophyta</taxon>
        <taxon>Tracheophyta</taxon>
        <taxon>Spermatophyta</taxon>
        <taxon>Magnoliopsida</taxon>
        <taxon>eudicotyledons</taxon>
        <taxon>Gunneridae</taxon>
        <taxon>Pentapetalae</taxon>
        <taxon>rosids</taxon>
        <taxon>fabids</taxon>
        <taxon>Fabales</taxon>
        <taxon>Fabaceae</taxon>
        <taxon>Papilionoideae</taxon>
        <taxon>50 kb inversion clade</taxon>
        <taxon>NPAAA clade</taxon>
        <taxon>Hologalegina</taxon>
        <taxon>IRL clade</taxon>
        <taxon>Trifolieae</taxon>
        <taxon>Medicago</taxon>
    </lineage>
</organism>
<sequence length="369" mass="42501">MTRIPLDLVAEILCQLPVKFLVQLRCVCKSWNTLISDDSSFVKKHLHVSTTKCKHLLACTWISPPLPEFRMMSYPLTSIFTSEPTLLECFSPIPPDTLVGSCDGLLCFSVNKDLVLWNPSIRKFKKLPSLEQVVTNCAFGYDPFIDTYKVVSLSSYSCESDGIDGTPMKVFRTQVNIYTLDTHSWKRINDFPSIPLNGLSEGIIVSGTVNWFAYSTASGDFSRVIVSLDLGKECYQEISEPNYDEKPIYLTLGMMRDCLCIFSYSHSFTDVWLMKEYGNKESWIKLIHLPYFGDHDSHDDNIHYQKIYGQKILYIFEDENDVLLVVNKEFKKWKWVVCDSKNYTIKSFKIQKDFGWLESKVYVESLISP</sequence>
<dbReference type="InterPro" id="IPR006527">
    <property type="entry name" value="F-box-assoc_dom_typ1"/>
</dbReference>
<dbReference type="OrthoDB" id="1376464at2759"/>
<dbReference type="OMA" id="ACTWISP"/>
<reference evidence="4" key="3">
    <citation type="submission" date="2015-04" db="UniProtKB">
        <authorList>
            <consortium name="EnsemblPlants"/>
        </authorList>
    </citation>
    <scope>IDENTIFICATION</scope>
    <source>
        <strain evidence="4">cv. Jemalong A17</strain>
    </source>
</reference>
<evidence type="ECO:0000313" key="5">
    <source>
        <dbReference type="Proteomes" id="UP000002051"/>
    </source>
</evidence>
<evidence type="ECO:0000313" key="2">
    <source>
        <dbReference type="EMBL" id="AES87662.1"/>
    </source>
</evidence>
<dbReference type="Proteomes" id="UP000265566">
    <property type="component" value="Chromosome 4"/>
</dbReference>
<dbReference type="EnsemblPlants" id="AES87662">
    <property type="protein sequence ID" value="AES87662"/>
    <property type="gene ID" value="MTR_4g031770"/>
</dbReference>
<dbReference type="Gramene" id="rna21549">
    <property type="protein sequence ID" value="RHN59508.1"/>
    <property type="gene ID" value="gene21549"/>
</dbReference>
<dbReference type="SMART" id="SM00256">
    <property type="entry name" value="FBOX"/>
    <property type="match status" value="1"/>
</dbReference>
<dbReference type="KEGG" id="mtr:11432304"/>
<dbReference type="PaxDb" id="3880-AES87662"/>
<reference evidence="3" key="4">
    <citation type="journal article" date="2018" name="Nat. Plants">
        <title>Whole-genome landscape of Medicago truncatula symbiotic genes.</title>
        <authorList>
            <person name="Pecrix Y."/>
            <person name="Gamas P."/>
            <person name="Carrere S."/>
        </authorList>
    </citation>
    <scope>NUCLEOTIDE SEQUENCE</scope>
    <source>
        <tissue evidence="3">Leaves</tissue>
    </source>
</reference>
<dbReference type="AlphaFoldDB" id="G7JM20"/>